<feature type="signal peptide" evidence="2">
    <location>
        <begin position="1"/>
        <end position="41"/>
    </location>
</feature>
<name>A0A7V7RLH4_9BACI</name>
<gene>
    <name evidence="4" type="ORF">F7732_11215</name>
</gene>
<protein>
    <recommendedName>
        <fullName evidence="3">BIG2 domain-containing protein</fullName>
    </recommendedName>
</protein>
<keyword evidence="1 2" id="KW-0732">Signal</keyword>
<comment type="caution">
    <text evidence="4">The sequence shown here is derived from an EMBL/GenBank/DDBJ whole genome shotgun (WGS) entry which is preliminary data.</text>
</comment>
<reference evidence="4 5" key="1">
    <citation type="journal article" date="2014" name="Arch. Microbiol.">
        <title>Bacillus mesophilum sp. nov., strain IITR-54T, a novel 4-chlorobiphenyl dechlorinating bacterium.</title>
        <authorList>
            <person name="Manickam N."/>
            <person name="Singh N.K."/>
            <person name="Bajaj A."/>
            <person name="Kumar R.M."/>
            <person name="Kaur G."/>
            <person name="Kaur N."/>
            <person name="Bala M."/>
            <person name="Kumar A."/>
            <person name="Mayilraj S."/>
        </authorList>
    </citation>
    <scope>NUCLEOTIDE SEQUENCE [LARGE SCALE GENOMIC DNA]</scope>
    <source>
        <strain evidence="4 5">IITR-54</strain>
    </source>
</reference>
<accession>A0A7V7RLH4</accession>
<feature type="domain" description="BIG2" evidence="3">
    <location>
        <begin position="419"/>
        <end position="501"/>
    </location>
</feature>
<dbReference type="Pfam" id="PF09992">
    <property type="entry name" value="NAGPA"/>
    <property type="match status" value="1"/>
</dbReference>
<evidence type="ECO:0000259" key="3">
    <source>
        <dbReference type="SMART" id="SM00635"/>
    </source>
</evidence>
<dbReference type="AlphaFoldDB" id="A0A7V7RLH4"/>
<dbReference type="EMBL" id="WBOT01000003">
    <property type="protein sequence ID" value="KAB2332654.1"/>
    <property type="molecule type" value="Genomic_DNA"/>
</dbReference>
<dbReference type="InterPro" id="IPR003343">
    <property type="entry name" value="Big_2"/>
</dbReference>
<evidence type="ECO:0000313" key="5">
    <source>
        <dbReference type="Proteomes" id="UP000441354"/>
    </source>
</evidence>
<dbReference type="Gene3D" id="2.60.40.1080">
    <property type="match status" value="1"/>
</dbReference>
<keyword evidence="5" id="KW-1185">Reference proteome</keyword>
<dbReference type="InterPro" id="IPR014755">
    <property type="entry name" value="Cu-Rt/internalin_Ig-like"/>
</dbReference>
<feature type="domain" description="BIG2" evidence="3">
    <location>
        <begin position="505"/>
        <end position="587"/>
    </location>
</feature>
<sequence>MVDFIKRVKVRGCKRRMKKAFLLVLSLFLVTWHFSGITAFADTVTNVTPGVKLEKRNTTISSKKQAVNILNVNLLDPYTTINYGISSPINQRSTVIALAKANTRENHHVVGAVNASLFHMDSGYPTYLLARNNKIDFLGAVSALSNGFMHTPAAFGIDKAGKGLVSKFNLDITLSHHNKSFKIDSFNRQRDPNESILFTSSNRYDKTRTNQTGLEIVVQKLNKNLDPGASFGDTITGEVTSIRPYGQVTSATIPKDGYVISAHGTQVDQIRNLKVGDPVSLKVDIDDKWKDASFMLASGPLLVQAGKVNMSIDPTSPRATSRTSRTAVAVDKTGTKVFLVTVDKGTAGYSQGMTLKEFSSYLVGLGAYQALNLDGGGSTTLAARMPGNRYAGLINKPSDGTQRRVSAILQAVSTAPYSEAVSFKAAQAEVGKVAVGASVSFKISDALDGYNNLIPYNESQVEYIADNNIGKIENGRFVGLKEGTTNVTVKYGKAQVKVPVTVVATPSQFKVTPGEVYLQKGGEQTLSVTATEADGKPIIMNKNSVSWSVTGNAGTIDDNGKFTAGNAEGKGTIVAQMGSKKVSIPVTVSNKPRLLNGFNSKAEWKAESVRASTTLSSIADGTQYEGNGALRLNYDFTGNKSGTTASYAVASKRIAIPGKPKAIGAWVYGDGKSHWLRGRVYDAQGKEVTIDFTKEAGLNWKGWKYVQAQLPSTVRYPLSFDRIYLAEPAISKQNKGSIVFDQLQAVYDLPHAETYFETGSDTRTAPANKQWKVDFNIPLSPLSITKENIYVENSKGERMPISVKLSNDLKTVLVNAPSAGYRSGENYRLTVTKYVTSTKGMGLRKDFYMTFKAQ</sequence>
<organism evidence="4 5">
    <name type="scientific">Bacillus mesophilum</name>
    <dbReference type="NCBI Taxonomy" id="1071718"/>
    <lineage>
        <taxon>Bacteria</taxon>
        <taxon>Bacillati</taxon>
        <taxon>Bacillota</taxon>
        <taxon>Bacilli</taxon>
        <taxon>Bacillales</taxon>
        <taxon>Bacillaceae</taxon>
        <taxon>Bacillus</taxon>
    </lineage>
</organism>
<proteinExistence type="predicted"/>
<feature type="chain" id="PRO_5031447761" description="BIG2 domain-containing protein" evidence="2">
    <location>
        <begin position="42"/>
        <end position="854"/>
    </location>
</feature>
<dbReference type="PANTHER" id="PTHR40446">
    <property type="entry name" value="N-ACETYLGLUCOSAMINE-1-PHOSPHODIESTER ALPHA-N-ACETYLGLUCOSAMINIDASE"/>
    <property type="match status" value="1"/>
</dbReference>
<evidence type="ECO:0000256" key="1">
    <source>
        <dbReference type="ARBA" id="ARBA00022729"/>
    </source>
</evidence>
<dbReference type="InterPro" id="IPR018711">
    <property type="entry name" value="NAGPA"/>
</dbReference>
<dbReference type="SMART" id="SM00635">
    <property type="entry name" value="BID_2"/>
    <property type="match status" value="2"/>
</dbReference>
<dbReference type="PANTHER" id="PTHR40446:SF2">
    <property type="entry name" value="N-ACETYLGLUCOSAMINE-1-PHOSPHODIESTER ALPHA-N-ACETYLGLUCOSAMINIDASE"/>
    <property type="match status" value="1"/>
</dbReference>
<dbReference type="Gene3D" id="2.60.40.1220">
    <property type="match status" value="1"/>
</dbReference>
<dbReference type="Gene3D" id="2.60.120.430">
    <property type="entry name" value="Galactose-binding lectin"/>
    <property type="match status" value="1"/>
</dbReference>
<evidence type="ECO:0000313" key="4">
    <source>
        <dbReference type="EMBL" id="KAB2332654.1"/>
    </source>
</evidence>
<evidence type="ECO:0000256" key="2">
    <source>
        <dbReference type="SAM" id="SignalP"/>
    </source>
</evidence>
<dbReference type="Proteomes" id="UP000441354">
    <property type="component" value="Unassembled WGS sequence"/>
</dbReference>